<keyword evidence="2 6" id="KW-0479">Metal-binding</keyword>
<evidence type="ECO:0000256" key="2">
    <source>
        <dbReference type="ARBA" id="ARBA00022723"/>
    </source>
</evidence>
<dbReference type="InterPro" id="IPR015798">
    <property type="entry name" value="Cu_amine_oxidase_C"/>
</dbReference>
<feature type="domain" description="Copper amine oxidase N3-terminal" evidence="8">
    <location>
        <begin position="4"/>
        <end position="83"/>
    </location>
</feature>
<keyword evidence="4 6" id="KW-0560">Oxidoreductase</keyword>
<dbReference type="InterPro" id="IPR016182">
    <property type="entry name" value="Cu_amine_oxidase_N-reg"/>
</dbReference>
<sequence length="218" mass="24726">MQLPLRYDPFIESAKKRDIDVSYVVCSTFTVGWFGGEESPKSVVKLQCFYSKDTVNLYLRPIEGIKMVVDLDKMKIVEYSDTLKIAIPKAEGTDYRFSHQKPPFGPRINGAAIMQSNGPGFQIDGHTIRWVNWVFHLSFDVRVGPIISLASIYDQEKQTYRSVVYRGHISEIFVPYMDPTEGYYFKTFFDCGEFGFGQNAASLVPLADCPNNAVLMDA</sequence>
<dbReference type="SUPFAM" id="SSF54416">
    <property type="entry name" value="Amine oxidase N-terminal region"/>
    <property type="match status" value="1"/>
</dbReference>
<reference evidence="9 10" key="1">
    <citation type="submission" date="2024-01" db="EMBL/GenBank/DDBJ databases">
        <authorList>
            <person name="Waweru B."/>
        </authorList>
    </citation>
    <scope>NUCLEOTIDE SEQUENCE [LARGE SCALE GENOMIC DNA]</scope>
</reference>
<dbReference type="GO" id="GO:0005507">
    <property type="term" value="F:copper ion binding"/>
    <property type="evidence" value="ECO:0007669"/>
    <property type="project" value="InterPro"/>
</dbReference>
<proteinExistence type="inferred from homology"/>
<feature type="domain" description="Copper amine oxidase catalytic" evidence="7">
    <location>
        <begin position="113"/>
        <end position="218"/>
    </location>
</feature>
<organism evidence="9 10">
    <name type="scientific">Dovyalis caffra</name>
    <dbReference type="NCBI Taxonomy" id="77055"/>
    <lineage>
        <taxon>Eukaryota</taxon>
        <taxon>Viridiplantae</taxon>
        <taxon>Streptophyta</taxon>
        <taxon>Embryophyta</taxon>
        <taxon>Tracheophyta</taxon>
        <taxon>Spermatophyta</taxon>
        <taxon>Magnoliopsida</taxon>
        <taxon>eudicotyledons</taxon>
        <taxon>Gunneridae</taxon>
        <taxon>Pentapetalae</taxon>
        <taxon>rosids</taxon>
        <taxon>fabids</taxon>
        <taxon>Malpighiales</taxon>
        <taxon>Salicaceae</taxon>
        <taxon>Flacourtieae</taxon>
        <taxon>Dovyalis</taxon>
    </lineage>
</organism>
<dbReference type="GO" id="GO:0048038">
    <property type="term" value="F:quinone binding"/>
    <property type="evidence" value="ECO:0007669"/>
    <property type="project" value="InterPro"/>
</dbReference>
<dbReference type="SUPFAM" id="SSF49998">
    <property type="entry name" value="Amine oxidase catalytic domain"/>
    <property type="match status" value="1"/>
</dbReference>
<keyword evidence="10" id="KW-1185">Reference proteome</keyword>
<evidence type="ECO:0000259" key="7">
    <source>
        <dbReference type="Pfam" id="PF01179"/>
    </source>
</evidence>
<evidence type="ECO:0000313" key="10">
    <source>
        <dbReference type="Proteomes" id="UP001314170"/>
    </source>
</evidence>
<dbReference type="InterPro" id="IPR036460">
    <property type="entry name" value="Cu_amine_oxidase_C_sf"/>
</dbReference>
<dbReference type="Gene3D" id="3.10.450.40">
    <property type="match status" value="1"/>
</dbReference>
<dbReference type="InterPro" id="IPR015802">
    <property type="entry name" value="Cu_amine_oxidase_N3"/>
</dbReference>
<dbReference type="PANTHER" id="PTHR10638">
    <property type="entry name" value="COPPER AMINE OXIDASE"/>
    <property type="match status" value="1"/>
</dbReference>
<evidence type="ECO:0000256" key="1">
    <source>
        <dbReference type="ARBA" id="ARBA00007983"/>
    </source>
</evidence>
<comment type="PTM">
    <text evidence="6">Topaquinone (TPQ) is generated by copper-dependent autoxidation of a specific tyrosyl residue.</text>
</comment>
<name>A0AAV1R1W1_9ROSI</name>
<evidence type="ECO:0000259" key="8">
    <source>
        <dbReference type="Pfam" id="PF02728"/>
    </source>
</evidence>
<comment type="caution">
    <text evidence="9">The sequence shown here is derived from an EMBL/GenBank/DDBJ whole genome shotgun (WGS) entry which is preliminary data.</text>
</comment>
<evidence type="ECO:0000256" key="3">
    <source>
        <dbReference type="ARBA" id="ARBA00022772"/>
    </source>
</evidence>
<dbReference type="InterPro" id="IPR000269">
    <property type="entry name" value="Cu_amine_oxidase"/>
</dbReference>
<dbReference type="AlphaFoldDB" id="A0AAV1R1W1"/>
<evidence type="ECO:0000256" key="4">
    <source>
        <dbReference type="ARBA" id="ARBA00023002"/>
    </source>
</evidence>
<protein>
    <recommendedName>
        <fullName evidence="6">Amine oxidase</fullName>
        <ecNumber evidence="6">1.4.3.-</ecNumber>
    </recommendedName>
</protein>
<evidence type="ECO:0000256" key="6">
    <source>
        <dbReference type="RuleBase" id="RU000672"/>
    </source>
</evidence>
<dbReference type="Pfam" id="PF01179">
    <property type="entry name" value="Cu_amine_oxid"/>
    <property type="match status" value="1"/>
</dbReference>
<gene>
    <name evidence="9" type="ORF">DCAF_LOCUS4740</name>
</gene>
<dbReference type="Pfam" id="PF02728">
    <property type="entry name" value="Cu_amine_oxidN3"/>
    <property type="match status" value="1"/>
</dbReference>
<dbReference type="EC" id="1.4.3.-" evidence="6"/>
<evidence type="ECO:0000256" key="5">
    <source>
        <dbReference type="ARBA" id="ARBA00023008"/>
    </source>
</evidence>
<dbReference type="Proteomes" id="UP001314170">
    <property type="component" value="Unassembled WGS sequence"/>
</dbReference>
<evidence type="ECO:0000313" key="9">
    <source>
        <dbReference type="EMBL" id="CAK7327033.1"/>
    </source>
</evidence>
<keyword evidence="3 6" id="KW-0801">TPQ</keyword>
<comment type="cofactor">
    <cofactor evidence="6">
        <name>Cu cation</name>
        <dbReference type="ChEBI" id="CHEBI:23378"/>
    </cofactor>
    <text evidence="6">Contains 1 topaquinone per subunit.</text>
</comment>
<dbReference type="GO" id="GO:0009308">
    <property type="term" value="P:amine metabolic process"/>
    <property type="evidence" value="ECO:0007669"/>
    <property type="project" value="UniProtKB-UniRule"/>
</dbReference>
<dbReference type="Gene3D" id="2.70.98.20">
    <property type="entry name" value="Copper amine oxidase, catalytic domain"/>
    <property type="match status" value="1"/>
</dbReference>
<accession>A0AAV1R1W1</accession>
<dbReference type="PANTHER" id="PTHR10638:SF87">
    <property type="entry name" value="AMINE OXIDASE [COPPER-CONTAINING] ALPHA 2, PEROXISOMAL-RELATED"/>
    <property type="match status" value="1"/>
</dbReference>
<dbReference type="EMBL" id="CAWUPB010000851">
    <property type="protein sequence ID" value="CAK7327033.1"/>
    <property type="molecule type" value="Genomic_DNA"/>
</dbReference>
<keyword evidence="5 6" id="KW-0186">Copper</keyword>
<comment type="similarity">
    <text evidence="1 6">Belongs to the copper/topaquinone oxidase family.</text>
</comment>
<dbReference type="GO" id="GO:0008131">
    <property type="term" value="F:primary methylamine oxidase activity"/>
    <property type="evidence" value="ECO:0007669"/>
    <property type="project" value="InterPro"/>
</dbReference>